<dbReference type="GO" id="GO:0032300">
    <property type="term" value="C:mismatch repair complex"/>
    <property type="evidence" value="ECO:0007669"/>
    <property type="project" value="InterPro"/>
</dbReference>
<dbReference type="Gene3D" id="3.30.1540.20">
    <property type="entry name" value="MutL, C-terminal domain, dimerisation subdomain"/>
    <property type="match status" value="1"/>
</dbReference>
<evidence type="ECO:0000313" key="2">
    <source>
        <dbReference type="Proteomes" id="UP000321570"/>
    </source>
</evidence>
<dbReference type="PANTHER" id="PTHR10073">
    <property type="entry name" value="DNA MISMATCH REPAIR PROTEIN MLH, PMS, MUTL"/>
    <property type="match status" value="1"/>
</dbReference>
<dbReference type="EMBL" id="CABIJS010000255">
    <property type="protein sequence ID" value="VUZ47626.1"/>
    <property type="molecule type" value="Genomic_DNA"/>
</dbReference>
<dbReference type="InterPro" id="IPR038973">
    <property type="entry name" value="MutL/Mlh/Pms-like"/>
</dbReference>
<dbReference type="GO" id="GO:0016887">
    <property type="term" value="F:ATP hydrolysis activity"/>
    <property type="evidence" value="ECO:0007669"/>
    <property type="project" value="InterPro"/>
</dbReference>
<protein>
    <recommendedName>
        <fullName evidence="3">MutL C-terminal dimerisation domain-containing protein</fullName>
    </recommendedName>
</protein>
<dbReference type="InterPro" id="IPR042120">
    <property type="entry name" value="MutL_C_dimsub"/>
</dbReference>
<accession>A0A564YK91</accession>
<organism evidence="1 2">
    <name type="scientific">Hymenolepis diminuta</name>
    <name type="common">Rat tapeworm</name>
    <dbReference type="NCBI Taxonomy" id="6216"/>
    <lineage>
        <taxon>Eukaryota</taxon>
        <taxon>Metazoa</taxon>
        <taxon>Spiralia</taxon>
        <taxon>Lophotrochozoa</taxon>
        <taxon>Platyhelminthes</taxon>
        <taxon>Cestoda</taxon>
        <taxon>Eucestoda</taxon>
        <taxon>Cyclophyllidea</taxon>
        <taxon>Hymenolepididae</taxon>
        <taxon>Hymenolepis</taxon>
    </lineage>
</organism>
<feature type="non-terminal residue" evidence="1">
    <location>
        <position position="149"/>
    </location>
</feature>
<evidence type="ECO:0000313" key="1">
    <source>
        <dbReference type="EMBL" id="VUZ47626.1"/>
    </source>
</evidence>
<dbReference type="Proteomes" id="UP000321570">
    <property type="component" value="Unassembled WGS sequence"/>
</dbReference>
<dbReference type="SUPFAM" id="SSF118116">
    <property type="entry name" value="DNA mismatch repair protein MutL"/>
    <property type="match status" value="1"/>
</dbReference>
<gene>
    <name evidence="1" type="ORF">WMSIL1_LOCUS7159</name>
</gene>
<dbReference type="InterPro" id="IPR037198">
    <property type="entry name" value="MutL_C_sf"/>
</dbReference>
<name>A0A564YK91_HYMDI</name>
<reference evidence="1 2" key="1">
    <citation type="submission" date="2019-07" db="EMBL/GenBank/DDBJ databases">
        <authorList>
            <person name="Jastrzebski P J."/>
            <person name="Paukszto L."/>
            <person name="Jastrzebski P J."/>
        </authorList>
    </citation>
    <scope>NUCLEOTIDE SEQUENCE [LARGE SCALE GENOMIC DNA]</scope>
    <source>
        <strain evidence="1 2">WMS-il1</strain>
    </source>
</reference>
<dbReference type="GO" id="GO:0140664">
    <property type="term" value="F:ATP-dependent DNA damage sensor activity"/>
    <property type="evidence" value="ECO:0007669"/>
    <property type="project" value="InterPro"/>
</dbReference>
<dbReference type="GO" id="GO:0006298">
    <property type="term" value="P:mismatch repair"/>
    <property type="evidence" value="ECO:0007669"/>
    <property type="project" value="InterPro"/>
</dbReference>
<keyword evidence="2" id="KW-1185">Reference proteome</keyword>
<evidence type="ECO:0008006" key="3">
    <source>
        <dbReference type="Google" id="ProtNLM"/>
    </source>
</evidence>
<dbReference type="AlphaFoldDB" id="A0A564YK91"/>
<sequence>MKQDLKITLGLIISSRLRYNLSRDLINFGLQIASSNRSAGVIQIISFPISISPTWALTDNFKSLLTSFISGRIQYLLRCTDNQTEGITYLNAAVTTILQMKACKSAIQFGDRLSRREQFELLKQLFQCFQPFHCAHGRPSMATILKFCK</sequence>
<proteinExistence type="predicted"/>
<dbReference type="PANTHER" id="PTHR10073:SF12">
    <property type="entry name" value="DNA MISMATCH REPAIR PROTEIN MLH1"/>
    <property type="match status" value="1"/>
</dbReference>